<reference evidence="9 10" key="1">
    <citation type="journal article" date="2013" name="Int. J. Syst. Evol. Microbiol.">
        <title>Kordia antarctica sp. nov., isolated from Antarctic seawater.</title>
        <authorList>
            <person name="Baek K."/>
            <person name="Choi A."/>
            <person name="Kang I."/>
            <person name="Lee K."/>
            <person name="Cho J.C."/>
        </authorList>
    </citation>
    <scope>NUCLEOTIDE SEQUENCE [LARGE SCALE GENOMIC DNA]</scope>
    <source>
        <strain evidence="9 10">IMCC3317</strain>
    </source>
</reference>
<dbReference type="FunFam" id="1.10.1200.10:FF:000005">
    <property type="entry name" value="Nonribosomal peptide synthetase 1"/>
    <property type="match status" value="2"/>
</dbReference>
<dbReference type="PROSITE" id="PS50075">
    <property type="entry name" value="CARRIER"/>
    <property type="match status" value="2"/>
</dbReference>
<keyword evidence="6" id="KW-0456">Lyase</keyword>
<dbReference type="Pfam" id="PF00550">
    <property type="entry name" value="PP-binding"/>
    <property type="match status" value="2"/>
</dbReference>
<dbReference type="InterPro" id="IPR000873">
    <property type="entry name" value="AMP-dep_synth/lig_dom"/>
</dbReference>
<dbReference type="PROSITE" id="PS00012">
    <property type="entry name" value="PHOSPHOPANTETHEINE"/>
    <property type="match status" value="1"/>
</dbReference>
<dbReference type="GO" id="GO:0019752">
    <property type="term" value="P:carboxylic acid metabolic process"/>
    <property type="evidence" value="ECO:0007669"/>
    <property type="project" value="InterPro"/>
</dbReference>
<name>A0A7L4ZFF1_9FLAO</name>
<feature type="domain" description="Carrier" evidence="8">
    <location>
        <begin position="2601"/>
        <end position="2676"/>
    </location>
</feature>
<dbReference type="SUPFAM" id="SSF52777">
    <property type="entry name" value="CoA-dependent acyltransferases"/>
    <property type="match status" value="4"/>
</dbReference>
<dbReference type="InterPro" id="IPR020845">
    <property type="entry name" value="AMP-binding_CS"/>
</dbReference>
<feature type="domain" description="Carrier" evidence="8">
    <location>
        <begin position="1549"/>
        <end position="1624"/>
    </location>
</feature>
<evidence type="ECO:0000313" key="9">
    <source>
        <dbReference type="EMBL" id="QHI35448.1"/>
    </source>
</evidence>
<dbReference type="Pfam" id="PF13193">
    <property type="entry name" value="AMP-binding_C"/>
    <property type="match status" value="1"/>
</dbReference>
<dbReference type="Gene3D" id="3.40.640.10">
    <property type="entry name" value="Type I PLP-dependent aspartate aminotransferase-like (Major domain)"/>
    <property type="match status" value="1"/>
</dbReference>
<dbReference type="PROSITE" id="PS00455">
    <property type="entry name" value="AMP_BINDING"/>
    <property type="match status" value="2"/>
</dbReference>
<dbReference type="Gene3D" id="3.30.559.10">
    <property type="entry name" value="Chloramphenicol acetyltransferase-like domain"/>
    <property type="match status" value="2"/>
</dbReference>
<evidence type="ECO:0000256" key="1">
    <source>
        <dbReference type="ARBA" id="ARBA00001933"/>
    </source>
</evidence>
<comment type="cofactor">
    <cofactor evidence="2">
        <name>pantetheine 4'-phosphate</name>
        <dbReference type="ChEBI" id="CHEBI:47942"/>
    </cofactor>
</comment>
<dbReference type="NCBIfam" id="TIGR01733">
    <property type="entry name" value="AA-adenyl-dom"/>
    <property type="match status" value="1"/>
</dbReference>
<protein>
    <submittedName>
        <fullName evidence="9">Tyrocidine synthase 3</fullName>
    </submittedName>
</protein>
<gene>
    <name evidence="9" type="primary">tycC_10</name>
    <name evidence="9" type="ORF">IMCC3317_07940</name>
</gene>
<dbReference type="InterPro" id="IPR015421">
    <property type="entry name" value="PyrdxlP-dep_Trfase_major"/>
</dbReference>
<dbReference type="OrthoDB" id="4317020at2"/>
<dbReference type="InterPro" id="IPR015424">
    <property type="entry name" value="PyrdxlP-dep_Trfase"/>
</dbReference>
<evidence type="ECO:0000256" key="4">
    <source>
        <dbReference type="ARBA" id="ARBA00022553"/>
    </source>
</evidence>
<evidence type="ECO:0000259" key="8">
    <source>
        <dbReference type="PROSITE" id="PS50075"/>
    </source>
</evidence>
<dbReference type="SUPFAM" id="SSF47336">
    <property type="entry name" value="ACP-like"/>
    <property type="match status" value="2"/>
</dbReference>
<dbReference type="SUPFAM" id="SSF56801">
    <property type="entry name" value="Acetyl-CoA synthetase-like"/>
    <property type="match status" value="3"/>
</dbReference>
<dbReference type="GO" id="GO:0016830">
    <property type="term" value="F:carbon-carbon lyase activity"/>
    <property type="evidence" value="ECO:0007669"/>
    <property type="project" value="InterPro"/>
</dbReference>
<dbReference type="Gene3D" id="1.10.1200.10">
    <property type="entry name" value="ACP-like"/>
    <property type="match status" value="2"/>
</dbReference>
<keyword evidence="10" id="KW-1185">Reference proteome</keyword>
<dbReference type="Proteomes" id="UP000464657">
    <property type="component" value="Chromosome"/>
</dbReference>
<dbReference type="InterPro" id="IPR006162">
    <property type="entry name" value="Ppantetheine_attach_site"/>
</dbReference>
<dbReference type="InterPro" id="IPR036736">
    <property type="entry name" value="ACP-like_sf"/>
</dbReference>
<evidence type="ECO:0000256" key="6">
    <source>
        <dbReference type="ARBA" id="ARBA00023239"/>
    </source>
</evidence>
<organism evidence="9 10">
    <name type="scientific">Kordia antarctica</name>
    <dbReference type="NCBI Taxonomy" id="1218801"/>
    <lineage>
        <taxon>Bacteria</taxon>
        <taxon>Pseudomonadati</taxon>
        <taxon>Bacteroidota</taxon>
        <taxon>Flavobacteriia</taxon>
        <taxon>Flavobacteriales</taxon>
        <taxon>Flavobacteriaceae</taxon>
        <taxon>Kordia</taxon>
    </lineage>
</organism>
<evidence type="ECO:0000256" key="2">
    <source>
        <dbReference type="ARBA" id="ARBA00001957"/>
    </source>
</evidence>
<dbReference type="GO" id="GO:0030170">
    <property type="term" value="F:pyridoxal phosphate binding"/>
    <property type="evidence" value="ECO:0007669"/>
    <property type="project" value="InterPro"/>
</dbReference>
<dbReference type="InterPro" id="IPR010071">
    <property type="entry name" value="AA_adenyl_dom"/>
</dbReference>
<dbReference type="InterPro" id="IPR002129">
    <property type="entry name" value="PyrdxlP-dep_de-COase"/>
</dbReference>
<evidence type="ECO:0000313" key="10">
    <source>
        <dbReference type="Proteomes" id="UP000464657"/>
    </source>
</evidence>
<feature type="modified residue" description="N6-(pyridoxal phosphate)lysine" evidence="7">
    <location>
        <position position="1152"/>
    </location>
</feature>
<dbReference type="InterPro" id="IPR025110">
    <property type="entry name" value="AMP-bd_C"/>
</dbReference>
<evidence type="ECO:0000256" key="7">
    <source>
        <dbReference type="PIRSR" id="PIRSR602129-50"/>
    </source>
</evidence>
<dbReference type="Gene3D" id="3.30.559.30">
    <property type="entry name" value="Nonribosomal peptide synthetase, condensation domain"/>
    <property type="match status" value="2"/>
</dbReference>
<sequence>MQILEILNQLEENQVYLSLDGLDLEVSTVNDDVPEHIIGLIRDNKALLVKYLNKIQTEEVYQSIPVLPMQESYVLSSAQMRLWVLSQFQEMALAYNMPFSLGLMGNYNLSFFDKAIHSVIQRHEILRTIFKADENGDIKQWIIPYEEFNFKCQFYDFSKQPNGQIEAKKIIEEDSYMSFNLENGPLIRVKFFELANEQCILYYNMHHIISDGWSINIISKDVLTYYEAYLEDRKPNISPLVIQYKDYANWQQNQLQSQEYTNHKEYWLQKLSGDFTKITLPKAKKHTVQDAGVGRMLKTYLNTEHTDGIRKFIEAQGGSLFTFLLTTLKILFHRYTGQNDIILGSPIAGRDHADLEEQIGFYVNTLVLRNTLASDSTFGETYGQIKENLLADYSHQMYPYDELVDALNLKGNNPLFDIMIILQNTSNTKQKITLPKEIVEAIEDCGKAYVKFDLLFNFTEIENHIVIQLEYDEDVYEYKTVTRIIEHFKGLIASILNDTHTSIGQLNYIPKLEQSKILEEFNNNTSTYPQEKTILDLFEEQVKRTPTLEAIRYEQKSWSYQEINDIANNYASTLYSHFSVSNGDRVIVSLAYGKELIPILIAIKKIGAIYVSLDPTTPSDRIEYVIKDSKSVLFIDSEFINKLSPIVTKPETQELPVLKHTNSETVEFIIYTSGSTGNPKGIKITSKGVINRLHWMWNKYPYAKGEVACAKTSISFVDHICEIYGPLLKGIPLVLFNKEAVIDIKNFIHKLHSNQISRIVLVPSLLREMMKYPDVCNAELQALRICISSGEALRTSDVHSFYSVLQNNTTRLINIYGSTEVTADATYYDTYERFNQNKNKEFKLFSTSLKSEIENIIETHDSATKIIENPLSELLKDAYFTKTSIDENVSIDEYIKFIETKVIPNVVNVNNTSYIGHMTGPIPEIMRQLSSLVVALNQNQVKIETSSVATIIERQLIGIFHNLAFNLPKTFYDEYVQEANSSLGIITNGGTMSNVTAMYYTLNKKLKPKNGFEGLAKEGLVNALQAYGYSKVVLLGSKWCHYSFDKTLKILGLGSKAFVELDFDNKTKEEISSAISKLKEERALILGIIGVAGTTESGYVESLDTIGQIASQHDIHYHVDAAFGGAYLMDEELKNKLNGIELADSVTICAHKQFYVPIGVSICLFKDPNHAVYSEFNARYQARSESYDLGKFTIEGSRNFMSFILHGALHIVGKEGFAEVLRQNHELAKTFADIITHQEDFELMYEPTLNIVLYRYIPLSLRGQNGYTDEEIKIINTLNKKIQLEQFENGNSFVSFTTITKKENTEKQVVFRTVFMNPFTTVKDIYALLNEQRAIAGETQHLSDYKPTNGKDFNIPIGKPIENVKVYVLDANLNLLPIGVTGEICISGDCLSEGYIGANDLNKNRFIENHFLTGERLFLTGDLGRWTEDGDIEFLGRKDNQVKIRGNRIELTEIENTLLRKKEIEQVIVTTFKRNETNEEQLAMYFISTIEESITGLRSFIKQFLPDYMLPDHYIQLTEFPLTVSGKIDKKNLPSPLENALTIENEYVPPRNEIETKLVQIWEEVLQKKTIGIKDDFFELGGQSLKMAQVINKIHKELSLHIAFPTFFNNATVEKVAEKLVEKAYTAITKAAILENYPLTPAQKRLWVLSQLEGGSEAYNIPLSIQLKGDIKEGLFEETFKLLLEKYEILRTSFKTDVNTGEVRQFIVPTDKVDFSIDYKDFTKNSNTSSSVEEHISLASRKTFNLEAAPLFRVSLLKINAQEYILFLTMHHLISDGWTMQLLFSEFTQTYHDLIHNKKVNTNTLTIQYKDYSVWFSDQMSQPAYQKMEDYWLAQFKGEIPILSLPSSKQRPAIQTFNGTRISHTYSDDFYKKLAKFSEANNVTLFMTLMAGIKALLYNYSGQDDIILGTPIAGRNHPELENQIGLFLNTLAIRTQFDPKQPFSALLSKEKEVLLGAYENQIFPFMELVEKLSINRDRSRSALFDVFVILQNQNQVHVQDSYINDIGIETKVYEHKANTSQFDISFIFSEANQQLSLTLESNTDIYDSEFIQRIFIHLENILSDAIDYDTNVESLSYLSTEDEHRLVHQYNQTEQSYTKESTFLDIVATQVTTNPDAIAIQDAETSYTYKETWSRIEDISSHLVSTLGEIKEPIVVLLDRSSEMLLIILGILKSGKSYIPIDIGFPEDRINYIIEDSKAKYIITDVNLQLPLKGVNAKVLDKGEILKSEVVNVVTLPVSSEDTAYIIYTSGSTGKPKGVEIGHDSLHNFLLSMQKSPGISSSDRMYSVTTYSFDISILEFFVPLISGASVYISSRLELSDPLKLQESIEQYNPTIMQATPSFYQLLLDSGWLGNSALRVLCGGDALSEGLSTNLLGKVKELWNMYGPTETTIWSMLRKISEGDRSNNIGYPIDNTQIYLLDAQKELVPEGVVGQLYIGGSGLAKGYYQKESLTSERFISHRFSDTSKEETLYYTGDLGRRMLDGSIEFLGRDDYQVKLRGYRIELGEIEKVVLESSQEIKEAVVLAKESEGEKTLVAYYTSTKIVDKKALRDSLLKKLSGYMVPSYYKQLDSFPLTANGKIDRKSLPDITNEDTIKNEYKAPKNEIETKLVSIWENVLGFEKIGVIDNFFEIGGNSLNAIKIISKVQQEFNVQIDMVKLFQDPNIQGMSEEIENQNWQKEEVTEKTIVDSQTI</sequence>
<dbReference type="InterPro" id="IPR009081">
    <property type="entry name" value="PP-bd_ACP"/>
</dbReference>
<evidence type="ECO:0000256" key="3">
    <source>
        <dbReference type="ARBA" id="ARBA00022450"/>
    </source>
</evidence>
<keyword evidence="5 7" id="KW-0663">Pyridoxal phosphate</keyword>
<evidence type="ECO:0000256" key="5">
    <source>
        <dbReference type="ARBA" id="ARBA00022898"/>
    </source>
</evidence>
<dbReference type="KEGG" id="kan:IMCC3317_07940"/>
<dbReference type="GO" id="GO:0043041">
    <property type="term" value="P:amino acid activation for nonribosomal peptide biosynthetic process"/>
    <property type="evidence" value="ECO:0007669"/>
    <property type="project" value="TreeGrafter"/>
</dbReference>
<proteinExistence type="predicted"/>
<dbReference type="Gene3D" id="3.40.50.12780">
    <property type="entry name" value="N-terminal domain of ligase-like"/>
    <property type="match status" value="3"/>
</dbReference>
<dbReference type="PANTHER" id="PTHR45527">
    <property type="entry name" value="NONRIBOSOMAL PEPTIDE SYNTHETASE"/>
    <property type="match status" value="1"/>
</dbReference>
<dbReference type="GO" id="GO:0044550">
    <property type="term" value="P:secondary metabolite biosynthetic process"/>
    <property type="evidence" value="ECO:0007669"/>
    <property type="project" value="TreeGrafter"/>
</dbReference>
<dbReference type="PANTHER" id="PTHR45527:SF1">
    <property type="entry name" value="FATTY ACID SYNTHASE"/>
    <property type="match status" value="1"/>
</dbReference>
<dbReference type="NCBIfam" id="NF003417">
    <property type="entry name" value="PRK04813.1"/>
    <property type="match status" value="3"/>
</dbReference>
<dbReference type="InterPro" id="IPR045851">
    <property type="entry name" value="AMP-bd_C_sf"/>
</dbReference>
<keyword evidence="3" id="KW-0596">Phosphopantetheine</keyword>
<dbReference type="RefSeq" id="WP_160128190.1">
    <property type="nucleotide sequence ID" value="NZ_CP019288.1"/>
</dbReference>
<dbReference type="CDD" id="cd19531">
    <property type="entry name" value="LCL_NRPS-like"/>
    <property type="match status" value="2"/>
</dbReference>
<dbReference type="Gene3D" id="3.90.1150.170">
    <property type="match status" value="1"/>
</dbReference>
<dbReference type="InterPro" id="IPR001242">
    <property type="entry name" value="Condensation_dom"/>
</dbReference>
<dbReference type="GO" id="GO:0031177">
    <property type="term" value="F:phosphopantetheine binding"/>
    <property type="evidence" value="ECO:0007669"/>
    <property type="project" value="TreeGrafter"/>
</dbReference>
<dbReference type="GO" id="GO:0005737">
    <property type="term" value="C:cytoplasm"/>
    <property type="evidence" value="ECO:0007669"/>
    <property type="project" value="TreeGrafter"/>
</dbReference>
<dbReference type="EMBL" id="CP019288">
    <property type="protein sequence ID" value="QHI35448.1"/>
    <property type="molecule type" value="Genomic_DNA"/>
</dbReference>
<dbReference type="InterPro" id="IPR042099">
    <property type="entry name" value="ANL_N_sf"/>
</dbReference>
<dbReference type="FunFam" id="3.30.300.30:FF:000015">
    <property type="entry name" value="Nonribosomal peptide synthase SidD"/>
    <property type="match status" value="1"/>
</dbReference>
<dbReference type="Pfam" id="PF00282">
    <property type="entry name" value="Pyridoxal_deC"/>
    <property type="match status" value="1"/>
</dbReference>
<dbReference type="SUPFAM" id="SSF53383">
    <property type="entry name" value="PLP-dependent transferases"/>
    <property type="match status" value="1"/>
</dbReference>
<dbReference type="Pfam" id="PF00668">
    <property type="entry name" value="Condensation"/>
    <property type="match status" value="2"/>
</dbReference>
<keyword evidence="4" id="KW-0597">Phosphoprotein</keyword>
<dbReference type="Pfam" id="PF00501">
    <property type="entry name" value="AMP-binding"/>
    <property type="match status" value="3"/>
</dbReference>
<dbReference type="Gene3D" id="3.30.300.30">
    <property type="match status" value="2"/>
</dbReference>
<dbReference type="InterPro" id="IPR023213">
    <property type="entry name" value="CAT-like_dom_sf"/>
</dbReference>
<comment type="cofactor">
    <cofactor evidence="1 7">
        <name>pyridoxal 5'-phosphate</name>
        <dbReference type="ChEBI" id="CHEBI:597326"/>
    </cofactor>
</comment>
<accession>A0A7L4ZFF1</accession>